<dbReference type="eggNOG" id="ENOG502SY0D">
    <property type="taxonomic scope" value="Eukaryota"/>
</dbReference>
<dbReference type="EMBL" id="AM920437">
    <property type="protein sequence ID" value="CAP98221.1"/>
    <property type="molecule type" value="Genomic_DNA"/>
</dbReference>
<protein>
    <recommendedName>
        <fullName evidence="3">Protein kinase domain-containing protein</fullName>
    </recommendedName>
</protein>
<gene>
    <name evidence="1" type="ORF">Pc22g09330</name>
    <name evidence="1" type="ORF">PCH_Pc22g09330</name>
</gene>
<evidence type="ECO:0008006" key="3">
    <source>
        <dbReference type="Google" id="ProtNLM"/>
    </source>
</evidence>
<evidence type="ECO:0000313" key="2">
    <source>
        <dbReference type="Proteomes" id="UP000000724"/>
    </source>
</evidence>
<organism evidence="1 2">
    <name type="scientific">Penicillium rubens (strain ATCC 28089 / DSM 1075 / NRRL 1951 / Wisconsin 54-1255)</name>
    <name type="common">Penicillium chrysogenum</name>
    <dbReference type="NCBI Taxonomy" id="500485"/>
    <lineage>
        <taxon>Eukaryota</taxon>
        <taxon>Fungi</taxon>
        <taxon>Dikarya</taxon>
        <taxon>Ascomycota</taxon>
        <taxon>Pezizomycotina</taxon>
        <taxon>Eurotiomycetes</taxon>
        <taxon>Eurotiomycetidae</taxon>
        <taxon>Eurotiales</taxon>
        <taxon>Aspergillaceae</taxon>
        <taxon>Penicillium</taxon>
        <taxon>Penicillium chrysogenum species complex</taxon>
    </lineage>
</organism>
<proteinExistence type="predicted"/>
<reference evidence="1 2" key="1">
    <citation type="journal article" date="2008" name="Nat. Biotechnol.">
        <title>Genome sequencing and analysis of the filamentous fungus Penicillium chrysogenum.</title>
        <authorList>
            <person name="van den Berg M.A."/>
            <person name="Albang R."/>
            <person name="Albermann K."/>
            <person name="Badger J.H."/>
            <person name="Daran J.-M."/>
            <person name="Driessen A.J.M."/>
            <person name="Garcia-Estrada C."/>
            <person name="Fedorova N.D."/>
            <person name="Harris D.M."/>
            <person name="Heijne W.H.M."/>
            <person name="Joardar V.S."/>
            <person name="Kiel J.A.K.W."/>
            <person name="Kovalchuk A."/>
            <person name="Martin J.F."/>
            <person name="Nierman W.C."/>
            <person name="Nijland J.G."/>
            <person name="Pronk J.T."/>
            <person name="Roubos J.A."/>
            <person name="van der Klei I.J."/>
            <person name="van Peij N.N.M.E."/>
            <person name="Veenhuis M."/>
            <person name="von Doehren H."/>
            <person name="Wagner C."/>
            <person name="Wortman J.R."/>
            <person name="Bovenberg R.A.L."/>
        </authorList>
    </citation>
    <scope>NUCLEOTIDE SEQUENCE [LARGE SCALE GENOMIC DNA]</scope>
    <source>
        <strain evidence="2">ATCC 28089 / DSM 1075 / NRRL 1951 / Wisconsin 54-1255</strain>
    </source>
</reference>
<dbReference type="AlphaFoldDB" id="B6HU06"/>
<accession>B6HU06</accession>
<dbReference type="OrthoDB" id="2942798at2759"/>
<keyword evidence="2" id="KW-1185">Reference proteome</keyword>
<name>B6HU06_PENRW</name>
<sequence>MPSLLQNQNLSNAHIDTRFPKTVTSVIVKQQKHNWEEEFRNEIAVYDKLKELQGKVIPYFFGQGYYDGFPAIVLSEIDGVTLYELARSEKDFPREVLRTHLEDIFRQFSEHGALYRDQRLDNFLLCDQGNQRYRVMVVDLEQVDFPDRLHPWERMINSDGPKFIIRDFKDIQYPRREPSPIGEGGGVGVNAFELSKPMTWSEAFRSYFRLHAATAMRGCSITFSLYLPSLINFSRSSLVAKTSVYDCIQIMWYKIPRPTVWSHLLKVCMLVSPNQVKIKTTISRYRTSNYVLNSRRYQIENSARFTLRPCKRDGPLENEAFRGKEENP</sequence>
<dbReference type="Proteomes" id="UP000000724">
    <property type="component" value="Contig Pc00c22"/>
</dbReference>
<dbReference type="HOGENOM" id="CLU_847598_0_0_1"/>
<dbReference type="SUPFAM" id="SSF56112">
    <property type="entry name" value="Protein kinase-like (PK-like)"/>
    <property type="match status" value="1"/>
</dbReference>
<evidence type="ECO:0000313" key="1">
    <source>
        <dbReference type="EMBL" id="CAP98221.1"/>
    </source>
</evidence>
<dbReference type="VEuPathDB" id="FungiDB:PCH_Pc22g09330"/>
<dbReference type="InterPro" id="IPR011009">
    <property type="entry name" value="Kinase-like_dom_sf"/>
</dbReference>